<dbReference type="RefSeq" id="YP_009125155.1">
    <property type="nucleotide sequence ID" value="NC_026594.1"/>
</dbReference>
<name>A0A0A1IV64_9CAUD</name>
<accession>A0A0A1IV64</accession>
<evidence type="ECO:0000313" key="1">
    <source>
        <dbReference type="EMBL" id="CEF89691.1"/>
    </source>
</evidence>
<dbReference type="Proteomes" id="UP000030226">
    <property type="component" value="Segment"/>
</dbReference>
<reference evidence="1 2" key="1">
    <citation type="journal article" date="2015" name="PLoS ONE">
        <title>Investigation of a Large Collection of Pseudomonas aeruginosa Bacteriophages Collected from a Single Environmental Source in Abidjan, Cote d'Ivoire.</title>
        <authorList>
            <person name="Essoh C."/>
            <person name="Latino L."/>
            <person name="Midoux C."/>
            <person name="Blouin Y."/>
            <person name="Loukou G."/>
            <person name="Nguetta S.P."/>
            <person name="Lathro S."/>
            <person name="Cablanmian A."/>
            <person name="Kouassi A.K."/>
            <person name="Vergnaud G."/>
            <person name="Pourcel C."/>
        </authorList>
    </citation>
    <scope>NUCLEOTIDE SEQUENCE [LARGE SCALE GENOMIC DNA]</scope>
    <source>
        <strain evidence="1">Ab18</strain>
    </source>
</reference>
<dbReference type="EMBL" id="LN610577">
    <property type="protein sequence ID" value="CEF89691.1"/>
    <property type="molecule type" value="Genomic_DNA"/>
</dbReference>
<sequence length="55" mass="6463">MTYHVYYDRPTRSWWGYWQDAQGNQLGDAVFAHSRDDCLLELGAVRSDRLVLSRS</sequence>
<dbReference type="GeneID" id="23680037"/>
<gene>
    <name evidence="1" type="primary">ORF52</name>
</gene>
<dbReference type="KEGG" id="vg:23680037"/>
<organism evidence="1 2">
    <name type="scientific">Pseudomonas phage vB_PaeS_PAO1_Ab18</name>
    <dbReference type="NCBI Taxonomy" id="1548905"/>
    <lineage>
        <taxon>Viruses</taxon>
        <taxon>Duplodnaviria</taxon>
        <taxon>Heunggongvirae</taxon>
        <taxon>Uroviricota</taxon>
        <taxon>Caudoviricetes</taxon>
        <taxon>Mesyanzhinovviridae</taxon>
        <taxon>Bradleyvirinae</taxon>
        <taxon>Abidjanvirus</taxon>
        <taxon>Abidjanvirus Ab18</taxon>
        <taxon>Pseudomonas virus Ab18</taxon>
    </lineage>
</organism>
<evidence type="ECO:0000313" key="2">
    <source>
        <dbReference type="Proteomes" id="UP000030226"/>
    </source>
</evidence>
<keyword evidence="2" id="KW-1185">Reference proteome</keyword>
<protein>
    <submittedName>
        <fullName evidence="1">Uncharacterized protein</fullName>
    </submittedName>
</protein>
<dbReference type="OrthoDB" id="28409at10239"/>
<proteinExistence type="predicted"/>